<dbReference type="GeneID" id="102534706"/>
<evidence type="ECO:0000256" key="1">
    <source>
        <dbReference type="ARBA" id="ARBA00004613"/>
    </source>
</evidence>
<dbReference type="RefSeq" id="XP_006214979.1">
    <property type="nucleotide sequence ID" value="XM_006214917.3"/>
</dbReference>
<dbReference type="PANTHER" id="PTHR11332">
    <property type="entry name" value="SECRETOGLOBIN FAMILY 1D"/>
    <property type="match status" value="1"/>
</dbReference>
<dbReference type="OrthoDB" id="9713636at2759"/>
<keyword evidence="6" id="KW-1015">Disulfide bond</keyword>
<comment type="subcellular location">
    <subcellularLocation>
        <location evidence="1">Secreted</location>
    </subcellularLocation>
</comment>
<dbReference type="SUPFAM" id="SSF48201">
    <property type="entry name" value="Uteroglobin-like"/>
    <property type="match status" value="1"/>
</dbReference>
<keyword evidence="5" id="KW-0593">Phospholipase A2 inhibitor</keyword>
<dbReference type="GO" id="GO:0019834">
    <property type="term" value="F:phospholipase A2 inhibitor activity"/>
    <property type="evidence" value="ECO:0007669"/>
    <property type="project" value="UniProtKB-KW"/>
</dbReference>
<evidence type="ECO:0000256" key="2">
    <source>
        <dbReference type="ARBA" id="ARBA00020696"/>
    </source>
</evidence>
<organism evidence="10 11">
    <name type="scientific">Vicugna pacos</name>
    <name type="common">Alpaca</name>
    <name type="synonym">Lama pacos</name>
    <dbReference type="NCBI Taxonomy" id="30538"/>
    <lineage>
        <taxon>Eukaryota</taxon>
        <taxon>Metazoa</taxon>
        <taxon>Chordata</taxon>
        <taxon>Craniata</taxon>
        <taxon>Vertebrata</taxon>
        <taxon>Euteleostomi</taxon>
        <taxon>Mammalia</taxon>
        <taxon>Eutheria</taxon>
        <taxon>Laurasiatheria</taxon>
        <taxon>Artiodactyla</taxon>
        <taxon>Tylopoda</taxon>
        <taxon>Camelidae</taxon>
        <taxon>Vicugna</taxon>
    </lineage>
</organism>
<evidence type="ECO:0000256" key="7">
    <source>
        <dbReference type="ARBA" id="ARBA00031712"/>
    </source>
</evidence>
<comment type="similarity">
    <text evidence="8">Belongs to the secretoglobin family. Lipophilin subfamily.</text>
</comment>
<dbReference type="InParanoid" id="A0A6I9IL59"/>
<dbReference type="Proteomes" id="UP001652581">
    <property type="component" value="Chromosome 10"/>
</dbReference>
<dbReference type="PANTHER" id="PTHR11332:SF6">
    <property type="entry name" value="SECRETOGLOBIN FAMILY 1D MEMBER 4"/>
    <property type="match status" value="1"/>
</dbReference>
<keyword evidence="3" id="KW-0964">Secreted</keyword>
<dbReference type="GO" id="GO:0005615">
    <property type="term" value="C:extracellular space"/>
    <property type="evidence" value="ECO:0007669"/>
    <property type="project" value="TreeGrafter"/>
</dbReference>
<feature type="chain" id="PRO_5027024531" description="Uteroglobin" evidence="9">
    <location>
        <begin position="22"/>
        <end position="101"/>
    </location>
</feature>
<evidence type="ECO:0000256" key="3">
    <source>
        <dbReference type="ARBA" id="ARBA00022525"/>
    </source>
</evidence>
<gene>
    <name evidence="11" type="primary">LOC102534706</name>
</gene>
<dbReference type="InterPro" id="IPR035960">
    <property type="entry name" value="Secretoglobin_sf"/>
</dbReference>
<dbReference type="Pfam" id="PF01099">
    <property type="entry name" value="Uteroglobin"/>
    <property type="match status" value="1"/>
</dbReference>
<evidence type="ECO:0000256" key="9">
    <source>
        <dbReference type="SAM" id="SignalP"/>
    </source>
</evidence>
<dbReference type="InterPro" id="IPR000329">
    <property type="entry name" value="Uteroglobin"/>
</dbReference>
<dbReference type="PRINTS" id="PR00486">
    <property type="entry name" value="UTEROGLOBIN"/>
</dbReference>
<protein>
    <recommendedName>
        <fullName evidence="2">Uteroglobin</fullName>
    </recommendedName>
    <alternativeName>
        <fullName evidence="7">Secretoglobin family 1A member 1</fullName>
    </alternativeName>
</protein>
<keyword evidence="4 9" id="KW-0732">Signal</keyword>
<dbReference type="GO" id="GO:0007165">
    <property type="term" value="P:signal transduction"/>
    <property type="evidence" value="ECO:0007669"/>
    <property type="project" value="InterPro"/>
</dbReference>
<evidence type="ECO:0000256" key="8">
    <source>
        <dbReference type="ARBA" id="ARBA00038364"/>
    </source>
</evidence>
<dbReference type="PROSITE" id="PS51311">
    <property type="entry name" value="SCGB"/>
    <property type="match status" value="1"/>
</dbReference>
<accession>A0A6I9IL59</accession>
<keyword evidence="10" id="KW-1185">Reference proteome</keyword>
<evidence type="ECO:0000256" key="4">
    <source>
        <dbReference type="ARBA" id="ARBA00022729"/>
    </source>
</evidence>
<dbReference type="FunCoup" id="A0A6I9IL59">
    <property type="interactions" value="4"/>
</dbReference>
<evidence type="ECO:0000313" key="11">
    <source>
        <dbReference type="RefSeq" id="XP_006214979.1"/>
    </source>
</evidence>
<proteinExistence type="inferred from homology"/>
<evidence type="ECO:0000313" key="10">
    <source>
        <dbReference type="Proteomes" id="UP001652581"/>
    </source>
</evidence>
<feature type="signal peptide" evidence="9">
    <location>
        <begin position="1"/>
        <end position="21"/>
    </location>
</feature>
<dbReference type="InterPro" id="IPR016126">
    <property type="entry name" value="Secretoglobin"/>
</dbReference>
<dbReference type="KEGG" id="vpc:102534706"/>
<dbReference type="CDD" id="cd00633">
    <property type="entry name" value="Secretoglobin"/>
    <property type="match status" value="1"/>
</dbReference>
<name>A0A6I9IL59_VICPA</name>
<sequence>MRLSLTVLLVTLALCCYEANAVVCPSFAVDNAAFLWVPDLLYRARLQTYSAPREAVEAKMQVKQCVNGFSTGNKLQIWKALVKILLKCGYEDFQKLLSFVF</sequence>
<evidence type="ECO:0000256" key="6">
    <source>
        <dbReference type="ARBA" id="ARBA00023157"/>
    </source>
</evidence>
<reference evidence="11" key="1">
    <citation type="submission" date="2025-08" db="UniProtKB">
        <authorList>
            <consortium name="RefSeq"/>
        </authorList>
    </citation>
    <scope>IDENTIFICATION</scope>
</reference>
<dbReference type="AlphaFoldDB" id="A0A6I9IL59"/>
<evidence type="ECO:0000256" key="5">
    <source>
        <dbReference type="ARBA" id="ARBA00023005"/>
    </source>
</evidence>